<sequence>MSIPSSEINIPRIEITAMTVGSLPRTATRDASFATFANPSFGGESPTKYSRGFVDSVDVPEDACEWLQQGFGLLREETQPFNFMPRNSSVLDRFPLPLKCTELSKGGASVAVDNDTGDHTSILLMLQVSNNNLSFHQQMQAYNAPLSVGLVALGIAAAVAFFPSSEKWAIASEWSQFWDRQTGPNREQRLVDFKRVIEDALEQEPNRMSLTSLKDAVGRMRLYGMVR</sequence>
<dbReference type="Proteomes" id="UP000620104">
    <property type="component" value="Unassembled WGS sequence"/>
</dbReference>
<proteinExistence type="predicted"/>
<comment type="caution">
    <text evidence="1">The sequence shown here is derived from an EMBL/GenBank/DDBJ whole genome shotgun (WGS) entry which is preliminary data.</text>
</comment>
<organism evidence="1 2">
    <name type="scientific">Naganishia liquefaciens</name>
    <dbReference type="NCBI Taxonomy" id="104408"/>
    <lineage>
        <taxon>Eukaryota</taxon>
        <taxon>Fungi</taxon>
        <taxon>Dikarya</taxon>
        <taxon>Basidiomycota</taxon>
        <taxon>Agaricomycotina</taxon>
        <taxon>Tremellomycetes</taxon>
        <taxon>Filobasidiales</taxon>
        <taxon>Filobasidiaceae</taxon>
        <taxon>Naganishia</taxon>
    </lineage>
</organism>
<name>A0A8H3YH52_9TREE</name>
<keyword evidence="2" id="KW-1185">Reference proteome</keyword>
<protein>
    <submittedName>
        <fullName evidence="1">Uncharacterized protein</fullName>
    </submittedName>
</protein>
<evidence type="ECO:0000313" key="2">
    <source>
        <dbReference type="Proteomes" id="UP000620104"/>
    </source>
</evidence>
<reference evidence="1" key="1">
    <citation type="submission" date="2020-07" db="EMBL/GenBank/DDBJ databases">
        <title>Draft Genome Sequence of a Deep-Sea Yeast, Naganishia (Cryptococcus) liquefaciens strain N6.</title>
        <authorList>
            <person name="Han Y.W."/>
            <person name="Kajitani R."/>
            <person name="Morimoto H."/>
            <person name="Parhat M."/>
            <person name="Tsubouchi H."/>
            <person name="Bakenova O."/>
            <person name="Ogata M."/>
            <person name="Argunhan B."/>
            <person name="Aoki R."/>
            <person name="Kajiwara S."/>
            <person name="Itoh T."/>
            <person name="Iwasaki H."/>
        </authorList>
    </citation>
    <scope>NUCLEOTIDE SEQUENCE</scope>
    <source>
        <strain evidence="1">N6</strain>
    </source>
</reference>
<dbReference type="AlphaFoldDB" id="A0A8H3YH52"/>
<dbReference type="EMBL" id="BLZA01000048">
    <property type="protein sequence ID" value="GHJ89590.1"/>
    <property type="molecule type" value="Genomic_DNA"/>
</dbReference>
<accession>A0A8H3YH52</accession>
<evidence type="ECO:0000313" key="1">
    <source>
        <dbReference type="EMBL" id="GHJ89590.1"/>
    </source>
</evidence>
<gene>
    <name evidence="1" type="ORF">NliqN6_5992</name>
</gene>